<dbReference type="STRING" id="53501.SAMN04488043_106100"/>
<reference evidence="1 2" key="1">
    <citation type="submission" date="2015-09" db="EMBL/GenBank/DDBJ databases">
        <authorList>
            <consortium name="Swine Surveillance"/>
        </authorList>
    </citation>
    <scope>NUCLEOTIDE SEQUENCE [LARGE SCALE GENOMIC DNA]</scope>
    <source>
        <strain evidence="1 2">CECT 4357</strain>
    </source>
</reference>
<gene>
    <name evidence="1" type="ORF">TG4357_03639</name>
</gene>
<dbReference type="RefSeq" id="WP_058264310.1">
    <property type="nucleotide sequence ID" value="NZ_CP051181.1"/>
</dbReference>
<accession>A0A0P1FK77</accession>
<dbReference type="Proteomes" id="UP000051587">
    <property type="component" value="Unassembled WGS sequence"/>
</dbReference>
<proteinExistence type="predicted"/>
<protein>
    <submittedName>
        <fullName evidence="1">Uncharacterized protein</fullName>
    </submittedName>
</protein>
<evidence type="ECO:0000313" key="1">
    <source>
        <dbReference type="EMBL" id="CUH68513.1"/>
    </source>
</evidence>
<dbReference type="EMBL" id="CYSA01000028">
    <property type="protein sequence ID" value="CUH68513.1"/>
    <property type="molecule type" value="Genomic_DNA"/>
</dbReference>
<dbReference type="AlphaFoldDB" id="A0A0P1FK77"/>
<organism evidence="1 2">
    <name type="scientific">Thalassovita gelatinovora</name>
    <name type="common">Thalassobius gelatinovorus</name>
    <dbReference type="NCBI Taxonomy" id="53501"/>
    <lineage>
        <taxon>Bacteria</taxon>
        <taxon>Pseudomonadati</taxon>
        <taxon>Pseudomonadota</taxon>
        <taxon>Alphaproteobacteria</taxon>
        <taxon>Rhodobacterales</taxon>
        <taxon>Roseobacteraceae</taxon>
        <taxon>Thalassovita</taxon>
    </lineage>
</organism>
<sequence>MSIEPMNDDPSVFCLQEFEDLMQEFERAARDGNLTEFRRLDHILRSKALAVIGGMPDMNPSDERYVGALKDAVARLGLAAGEIQLERQQLKARRESDRRVRLAYSHRKGVIK</sequence>
<name>A0A0P1FK77_THAGE</name>
<keyword evidence="2" id="KW-1185">Reference proteome</keyword>
<evidence type="ECO:0000313" key="2">
    <source>
        <dbReference type="Proteomes" id="UP000051587"/>
    </source>
</evidence>